<protein>
    <submittedName>
        <fullName evidence="2">Glycerophosphoryl diester phosphodiesterase</fullName>
    </submittedName>
</protein>
<evidence type="ECO:0000313" key="2">
    <source>
        <dbReference type="EMBL" id="SDX83316.1"/>
    </source>
</evidence>
<name>A0A1H3EX26_9GAMM</name>
<dbReference type="PANTHER" id="PTHR46211:SF1">
    <property type="entry name" value="GLYCEROPHOSPHODIESTER PHOSPHODIESTERASE, CYTOPLASMIC"/>
    <property type="match status" value="1"/>
</dbReference>
<dbReference type="InterPro" id="IPR017946">
    <property type="entry name" value="PLC-like_Pdiesterase_TIM-brl"/>
</dbReference>
<dbReference type="PROSITE" id="PS51704">
    <property type="entry name" value="GP_PDE"/>
    <property type="match status" value="1"/>
</dbReference>
<feature type="domain" description="GP-PDE" evidence="1">
    <location>
        <begin position="9"/>
        <end position="249"/>
    </location>
</feature>
<dbReference type="InterPro" id="IPR030395">
    <property type="entry name" value="GP_PDE_dom"/>
</dbReference>
<dbReference type="RefSeq" id="WP_092571095.1">
    <property type="nucleotide sequence ID" value="NZ_BMXH01000006.1"/>
</dbReference>
<dbReference type="Gene3D" id="3.20.20.190">
    <property type="entry name" value="Phosphatidylinositol (PI) phosphodiesterase"/>
    <property type="match status" value="1"/>
</dbReference>
<dbReference type="OrthoDB" id="9795622at2"/>
<dbReference type="STRING" id="574349.SAMN05443545_107276"/>
<evidence type="ECO:0000313" key="3">
    <source>
        <dbReference type="Proteomes" id="UP000198500"/>
    </source>
</evidence>
<dbReference type="PANTHER" id="PTHR46211">
    <property type="entry name" value="GLYCEROPHOSPHORYL DIESTER PHOSPHODIESTERASE"/>
    <property type="match status" value="1"/>
</dbReference>
<evidence type="ECO:0000259" key="1">
    <source>
        <dbReference type="PROSITE" id="PS51704"/>
    </source>
</evidence>
<sequence>MTRLEAIHPHTIAHRGLSAHFPENTLTAVRGAYRCGCPWVELDVQLLGDGTPVIWHDPGVRRCSSRRGKLFTFDMTTAKTLDVGAWFHPRFAGERMATLEEMLDLINELGLGLNLELKVNRGRDPRTLTETSLPMALDKLPTERLVVSSFNRQALHTARQLEPDPHRLNLGLLYDKLPKEWREIASHLNAYSFHLDWRRLKEKQAREIKATGYRLFCYTANDPIAFAPLWQWGVDAVISDDPDLFAHYLPGKAAT</sequence>
<proteinExistence type="predicted"/>
<dbReference type="AlphaFoldDB" id="A0A1H3EX26"/>
<keyword evidence="3" id="KW-1185">Reference proteome</keyword>
<reference evidence="2 3" key="1">
    <citation type="submission" date="2016-10" db="EMBL/GenBank/DDBJ databases">
        <authorList>
            <person name="de Groot N.N."/>
        </authorList>
    </citation>
    <scope>NUCLEOTIDE SEQUENCE [LARGE SCALE GENOMIC DNA]</scope>
    <source>
        <strain evidence="2 3">DSM 19219</strain>
    </source>
</reference>
<dbReference type="SUPFAM" id="SSF51695">
    <property type="entry name" value="PLC-like phosphodiesterases"/>
    <property type="match status" value="1"/>
</dbReference>
<organism evidence="2 3">
    <name type="scientific">Aidingimonas halophila</name>
    <dbReference type="NCBI Taxonomy" id="574349"/>
    <lineage>
        <taxon>Bacteria</taxon>
        <taxon>Pseudomonadati</taxon>
        <taxon>Pseudomonadota</taxon>
        <taxon>Gammaproteobacteria</taxon>
        <taxon>Oceanospirillales</taxon>
        <taxon>Halomonadaceae</taxon>
        <taxon>Aidingimonas</taxon>
    </lineage>
</organism>
<gene>
    <name evidence="2" type="ORF">SAMN05443545_107276</name>
</gene>
<dbReference type="GO" id="GO:0008081">
    <property type="term" value="F:phosphoric diester hydrolase activity"/>
    <property type="evidence" value="ECO:0007669"/>
    <property type="project" value="InterPro"/>
</dbReference>
<dbReference type="EMBL" id="FNNI01000007">
    <property type="protein sequence ID" value="SDX83316.1"/>
    <property type="molecule type" value="Genomic_DNA"/>
</dbReference>
<accession>A0A1H3EX26</accession>
<dbReference type="Pfam" id="PF03009">
    <property type="entry name" value="GDPD"/>
    <property type="match status" value="1"/>
</dbReference>
<dbReference type="Proteomes" id="UP000198500">
    <property type="component" value="Unassembled WGS sequence"/>
</dbReference>
<dbReference type="GO" id="GO:0006629">
    <property type="term" value="P:lipid metabolic process"/>
    <property type="evidence" value="ECO:0007669"/>
    <property type="project" value="InterPro"/>
</dbReference>